<protein>
    <recommendedName>
        <fullName evidence="11">Glycosyltransferase family 92 protein</fullName>
    </recommendedName>
</protein>
<evidence type="ECO:0000256" key="5">
    <source>
        <dbReference type="ARBA" id="ARBA00022692"/>
    </source>
</evidence>
<keyword evidence="6" id="KW-1133">Transmembrane helix</keyword>
<dbReference type="OrthoDB" id="48904at2759"/>
<proteinExistence type="inferred from homology"/>
<keyword evidence="5" id="KW-0812">Transmembrane</keyword>
<dbReference type="GO" id="GO:0016757">
    <property type="term" value="F:glycosyltransferase activity"/>
    <property type="evidence" value="ECO:0007669"/>
    <property type="project" value="UniProtKB-KW"/>
</dbReference>
<feature type="region of interest" description="Disordered" evidence="8">
    <location>
        <begin position="55"/>
        <end position="112"/>
    </location>
</feature>
<evidence type="ECO:0000256" key="2">
    <source>
        <dbReference type="ARBA" id="ARBA00007647"/>
    </source>
</evidence>
<comment type="similarity">
    <text evidence="2">Belongs to the glycosyltransferase 92 family.</text>
</comment>
<evidence type="ECO:0000256" key="4">
    <source>
        <dbReference type="ARBA" id="ARBA00022679"/>
    </source>
</evidence>
<feature type="compositionally biased region" description="Polar residues" evidence="8">
    <location>
        <begin position="100"/>
        <end position="112"/>
    </location>
</feature>
<evidence type="ECO:0000256" key="3">
    <source>
        <dbReference type="ARBA" id="ARBA00022676"/>
    </source>
</evidence>
<evidence type="ECO:0000256" key="7">
    <source>
        <dbReference type="ARBA" id="ARBA00023136"/>
    </source>
</evidence>
<evidence type="ECO:0000313" key="9">
    <source>
        <dbReference type="EMBL" id="VEU41049.1"/>
    </source>
</evidence>
<dbReference type="InterPro" id="IPR008166">
    <property type="entry name" value="Glyco_transf_92"/>
</dbReference>
<dbReference type="PANTHER" id="PTHR21461:SF69">
    <property type="entry name" value="GLYCOSYLTRANSFERASE FAMILY 92 PROTEIN"/>
    <property type="match status" value="1"/>
</dbReference>
<evidence type="ECO:0000256" key="1">
    <source>
        <dbReference type="ARBA" id="ARBA00004167"/>
    </source>
</evidence>
<name>A0A448ZG76_9STRA</name>
<dbReference type="Proteomes" id="UP000291116">
    <property type="component" value="Unassembled WGS sequence"/>
</dbReference>
<keyword evidence="7" id="KW-0472">Membrane</keyword>
<evidence type="ECO:0000313" key="10">
    <source>
        <dbReference type="Proteomes" id="UP000291116"/>
    </source>
</evidence>
<keyword evidence="3" id="KW-0328">Glycosyltransferase</keyword>
<keyword evidence="4" id="KW-0808">Transferase</keyword>
<organism evidence="9 10">
    <name type="scientific">Pseudo-nitzschia multistriata</name>
    <dbReference type="NCBI Taxonomy" id="183589"/>
    <lineage>
        <taxon>Eukaryota</taxon>
        <taxon>Sar</taxon>
        <taxon>Stramenopiles</taxon>
        <taxon>Ochrophyta</taxon>
        <taxon>Bacillariophyta</taxon>
        <taxon>Bacillariophyceae</taxon>
        <taxon>Bacillariophycidae</taxon>
        <taxon>Bacillariales</taxon>
        <taxon>Bacillariaceae</taxon>
        <taxon>Pseudo-nitzschia</taxon>
    </lineage>
</organism>
<dbReference type="PANTHER" id="PTHR21461">
    <property type="entry name" value="GLYCOSYLTRANSFERASE FAMILY 92 PROTEIN"/>
    <property type="match status" value="1"/>
</dbReference>
<dbReference type="GO" id="GO:0016020">
    <property type="term" value="C:membrane"/>
    <property type="evidence" value="ECO:0007669"/>
    <property type="project" value="UniProtKB-SubCell"/>
</dbReference>
<evidence type="ECO:0000256" key="6">
    <source>
        <dbReference type="ARBA" id="ARBA00022989"/>
    </source>
</evidence>
<feature type="compositionally biased region" description="Polar residues" evidence="8">
    <location>
        <begin position="62"/>
        <end position="71"/>
    </location>
</feature>
<feature type="compositionally biased region" description="Basic and acidic residues" evidence="8">
    <location>
        <begin position="72"/>
        <end position="99"/>
    </location>
</feature>
<keyword evidence="10" id="KW-1185">Reference proteome</keyword>
<dbReference type="Pfam" id="PF01697">
    <property type="entry name" value="Glyco_transf_92"/>
    <property type="match status" value="1"/>
</dbReference>
<evidence type="ECO:0008006" key="11">
    <source>
        <dbReference type="Google" id="ProtNLM"/>
    </source>
</evidence>
<reference evidence="9 10" key="1">
    <citation type="submission" date="2019-01" db="EMBL/GenBank/DDBJ databases">
        <authorList>
            <person name="Ferrante I. M."/>
        </authorList>
    </citation>
    <scope>NUCLEOTIDE SEQUENCE [LARGE SCALE GENOMIC DNA]</scope>
    <source>
        <strain evidence="9 10">B856</strain>
    </source>
</reference>
<sequence length="586" mass="68686">MSIVRKGRFRVDRVRRGSLKNLVKLFFLLVVVALLGNIDRAFELGAVQHQSQPIGLPPLQEYDQSNQTNSGHHLDYKHEQNEHSSENRRSRGSEEETRKNSSPTSQSDLQNTSMECQLKWDVDKNTHLINKWLEMELPILVAAIRHHRGKKKHDSSSNAKDSQYYQYTKDDIVYAILTQKHGRQKQTIMDFQLIPWVCLYNETDGENDDGKSDRRGAQELATLVPRKRDKGDQIVVMCNATTLTTENVTIALTGVLPSTPQSQISEDSRSTNTTKNKNDAVEPSIFFYDLEQPLECDRLEEQEKSEVHEKNKIGACLRFKGDYDRSIVPQWIEYHRLIGVEHFWVYVNEEWNLSGLFNQSYITYIPFNFNWAENNHSSHFPHHYIDVKKNEISQEPAQSACIYNARKYGYDWIITTDVDEYVHVPKGSNKTNDEAESPLELFLRRYDRLLYSCLIMNSIPYGRNMWLKEPDFPSNPFLIDYVWRRNMNLSEYPLYRYKQIYNPQQVWSLGVHYCYVADGEQNLQLPAEDGLFLQHFKLAHKGVYKKFEKLMLKSEDDLLKDTTVRDMYRSDLADAMTRLEMKRKYT</sequence>
<dbReference type="EMBL" id="CAACVS010000327">
    <property type="protein sequence ID" value="VEU41049.1"/>
    <property type="molecule type" value="Genomic_DNA"/>
</dbReference>
<comment type="subcellular location">
    <subcellularLocation>
        <location evidence="1">Membrane</location>
        <topology evidence="1">Single-pass membrane protein</topology>
    </subcellularLocation>
</comment>
<evidence type="ECO:0000256" key="8">
    <source>
        <dbReference type="SAM" id="MobiDB-lite"/>
    </source>
</evidence>
<gene>
    <name evidence="9" type="ORF">PSNMU_V1.4_AUG-EV-PASAV3_0079520</name>
</gene>
<dbReference type="GO" id="GO:0005737">
    <property type="term" value="C:cytoplasm"/>
    <property type="evidence" value="ECO:0007669"/>
    <property type="project" value="TreeGrafter"/>
</dbReference>
<accession>A0A448ZG76</accession>
<dbReference type="AlphaFoldDB" id="A0A448ZG76"/>